<protein>
    <submittedName>
        <fullName evidence="2">Myo-inosose-2 dehydratase</fullName>
    </submittedName>
</protein>
<gene>
    <name evidence="2" type="primary">iolE</name>
    <name evidence="2" type="ORF">DIC66_03585</name>
</gene>
<sequence>MKAKLGIAPIAWSNDDLPELGGDVSLETCLSEARMAGFTGIETGGKFPQDAAVLGPILKAHDISLCGGWYSGLLLDSEVAREKDRIAQQIATFKALGAPCIVYGETAGTIQGNRMAPLNTRRKLSEDQIKVYARKMTEFAEWCTEQGMPIAFHHHMAAPIETEEDLDLMMKHSGSTLPLLFDAGHMAFAGGDVLRVIDKHAKRISHVHAKDIRRSVVDGLDRSKESFLDAVLKGAFTVPGDGSLDFEAIAKRLASNGYEGWFVVEAEQDPKPNPPLKMAQIGHKELLRVMKAAGYEVAA</sequence>
<feature type="domain" description="Xylose isomerase-like TIM barrel" evidence="1">
    <location>
        <begin position="32"/>
        <end position="274"/>
    </location>
</feature>
<dbReference type="NCBIfam" id="TIGR04379">
    <property type="entry name" value="myo_inos_iolE"/>
    <property type="match status" value="1"/>
</dbReference>
<dbReference type="Proteomes" id="UP000260665">
    <property type="component" value="Unassembled WGS sequence"/>
</dbReference>
<proteinExistence type="predicted"/>
<dbReference type="InterPro" id="IPR013022">
    <property type="entry name" value="Xyl_isomerase-like_TIM-brl"/>
</dbReference>
<dbReference type="Gene3D" id="3.20.20.150">
    <property type="entry name" value="Divalent-metal-dependent TIM barrel enzymes"/>
    <property type="match status" value="1"/>
</dbReference>
<reference evidence="2 3" key="1">
    <citation type="submission" date="2018-05" db="EMBL/GenBank/DDBJ databases">
        <title>Rhodoferax soyangensis sp.nov., isolated from an oligotrophic freshwater lake.</title>
        <authorList>
            <person name="Park M."/>
        </authorList>
    </citation>
    <scope>NUCLEOTIDE SEQUENCE [LARGE SCALE GENOMIC DNA]</scope>
    <source>
        <strain evidence="2 3">IMCC26218</strain>
    </source>
</reference>
<dbReference type="AlphaFoldDB" id="A0A3E1RG01"/>
<keyword evidence="3" id="KW-1185">Reference proteome</keyword>
<dbReference type="PANTHER" id="PTHR12110:SF41">
    <property type="entry name" value="INOSOSE DEHYDRATASE"/>
    <property type="match status" value="1"/>
</dbReference>
<comment type="caution">
    <text evidence="2">The sequence shown here is derived from an EMBL/GenBank/DDBJ whole genome shotgun (WGS) entry which is preliminary data.</text>
</comment>
<evidence type="ECO:0000313" key="2">
    <source>
        <dbReference type="EMBL" id="RFO98289.1"/>
    </source>
</evidence>
<dbReference type="SUPFAM" id="SSF51658">
    <property type="entry name" value="Xylose isomerase-like"/>
    <property type="match status" value="1"/>
</dbReference>
<organism evidence="2 3">
    <name type="scientific">Rhodoferax lacus</name>
    <dbReference type="NCBI Taxonomy" id="2184758"/>
    <lineage>
        <taxon>Bacteria</taxon>
        <taxon>Pseudomonadati</taxon>
        <taxon>Pseudomonadota</taxon>
        <taxon>Betaproteobacteria</taxon>
        <taxon>Burkholderiales</taxon>
        <taxon>Comamonadaceae</taxon>
        <taxon>Rhodoferax</taxon>
    </lineage>
</organism>
<dbReference type="Pfam" id="PF01261">
    <property type="entry name" value="AP_endonuc_2"/>
    <property type="match status" value="1"/>
</dbReference>
<accession>A0A3E1RG01</accession>
<dbReference type="EMBL" id="QFZK01000002">
    <property type="protein sequence ID" value="RFO98289.1"/>
    <property type="molecule type" value="Genomic_DNA"/>
</dbReference>
<dbReference type="InterPro" id="IPR030823">
    <property type="entry name" value="IolE/MocC"/>
</dbReference>
<dbReference type="OrthoDB" id="9804047at2"/>
<dbReference type="InterPro" id="IPR036237">
    <property type="entry name" value="Xyl_isomerase-like_sf"/>
</dbReference>
<dbReference type="InterPro" id="IPR050312">
    <property type="entry name" value="IolE/XylAMocC-like"/>
</dbReference>
<evidence type="ECO:0000259" key="1">
    <source>
        <dbReference type="Pfam" id="PF01261"/>
    </source>
</evidence>
<dbReference type="PANTHER" id="PTHR12110">
    <property type="entry name" value="HYDROXYPYRUVATE ISOMERASE"/>
    <property type="match status" value="1"/>
</dbReference>
<name>A0A3E1RG01_9BURK</name>
<dbReference type="RefSeq" id="WP_117174172.1">
    <property type="nucleotide sequence ID" value="NZ_QFZK01000002.1"/>
</dbReference>
<evidence type="ECO:0000313" key="3">
    <source>
        <dbReference type="Proteomes" id="UP000260665"/>
    </source>
</evidence>